<feature type="domain" description="Secretion system C-terminal sorting" evidence="2">
    <location>
        <begin position="1436"/>
        <end position="1512"/>
    </location>
</feature>
<dbReference type="Pfam" id="PF17164">
    <property type="entry name" value="DUF5122"/>
    <property type="match status" value="3"/>
</dbReference>
<keyword evidence="1" id="KW-0732">Signal</keyword>
<dbReference type="Pfam" id="PF18962">
    <property type="entry name" value="Por_Secre_tail"/>
    <property type="match status" value="1"/>
</dbReference>
<feature type="chain" id="PRO_5022783527" evidence="1">
    <location>
        <begin position="23"/>
        <end position="1515"/>
    </location>
</feature>
<dbReference type="OrthoDB" id="9761875at2"/>
<feature type="signal peptide" evidence="1">
    <location>
        <begin position="1"/>
        <end position="22"/>
    </location>
</feature>
<dbReference type="InterPro" id="IPR013431">
    <property type="entry name" value="Delta_60_rpt"/>
</dbReference>
<dbReference type="GO" id="GO:1902929">
    <property type="term" value="C:plasma membrane of growing cell tip"/>
    <property type="evidence" value="ECO:0007669"/>
    <property type="project" value="TreeGrafter"/>
</dbReference>
<dbReference type="RefSeq" id="WP_147188663.1">
    <property type="nucleotide sequence ID" value="NZ_CP042435.1"/>
</dbReference>
<dbReference type="Gene3D" id="2.80.10.50">
    <property type="match status" value="1"/>
</dbReference>
<evidence type="ECO:0000256" key="1">
    <source>
        <dbReference type="SAM" id="SignalP"/>
    </source>
</evidence>
<dbReference type="InterPro" id="IPR026444">
    <property type="entry name" value="Secre_tail"/>
</dbReference>
<keyword evidence="4" id="KW-1185">Reference proteome</keyword>
<sequence length="1515" mass="159227">MKTKFYFLLLVTITTIANQTLAQTLVKNMSSTNGDVYAVYKNGSSYYLGGTFNYVGLNTGYGALTKSNNDYPNMDFPQFNGQVYTIIPDGNGGWYAGGYFTVVGGISKSYLVHIKSDNSVDANFNGNCNNVVRAILKVGGRLYIGGSFTTVNGTARLYAAALNSTTGALLNAWNPAPNSTVNTISASFGTDTTIWLGGYFTTINATNLSRPYLAKVNTTNGNFISGSLSADYIVNKITKRGDSVFVAGDFSRLGLKTDYLSTITEGSSSSSQTMPNANGRISCIISDGTGGWYVGGQFTQIGGVSKNYVAHIKSDKTVDASFTASCNSYVFAMVKDGTRLYLGGYFTTVNGTTRNYIAAVSTTTGAVVTGWDGNANSYVYTLAVKGTEAVIAGGYFTVMKGKNAYHVAALSKTDGTPIGGLPGYNNYVNKVAVRGDSILTGGAYTYSGYYSPYSAKMTTTSITQDPNFPATNGLIYSVVPDGAGNYYVGGSFTTIGGVNQAYVAKLNSSFQVLTGWAPAVNNQVRTMVLSGTTLYIGGLFSTTNAVSRPYISALSTANPGSNKTWNSSLNSYTYSLVTDGTSIYAGGIFTLVNGSTTRNLLAKFDLSGNLNATWNPNATGGGGSVEKLAISGTNILAGGSFTTIGGVARNYLAKLNNTNGAASNWATANSYVLALYAEGTTCYVGGYFTQLTSQSGSITSRNYLGGITISNGAINAFNPNPNSYVYTIGKSGTNLYYGGTFTTVNGTDRKYIAASNTSTSALQTWNPSANYVVNAINIDTANKNVFIGGSFSGFQETSHTYASVIKYATKALLGWNPVLDNAVYDITYNKNKIIIGGAFHTVNGSARNGFAAFGLTGALLGTNLNLTKGGSSNVSVWSLFANDTTVYVGGDFDKAGSVLRNDFAEAKIITGAGTILPTNPFADNIVYAINVQGTTIVYGGDFRFSNFTGRNYVGIIRNSTGVILPWNPSPDSYVFDVAVNYNRIFLVGQFDNVAGTPHPGAAAFGLTGSLLAWDPQLTRAGYGVYADLNSVTADSNNVYLGGYFDHARGQVRNNAAAVSASTAALQTWDPGPDYIVRAIGLNGTNLLVGGDFSFCKGASRQYLAKIDSATGLVNTTWNPGANGYVYALNGNGSNIYVGGNFSQLATVTRTSLGSVSASTGAATSFDPVIQSNGGQGTVSAIAFDSSNFLYVGGTFNTAKGTTRNNLASYTTAGAGTLRTWNPDANNTVNSIAINSATIYVGGNFTTLNGGTIRNHLASVNTTTGTLLTFNPDINSNVNALSISNNNLYVGGQFTSVKGGTTTRSYLAAYTLSAGNLTGWNPVANSYIYGLASATDTVYPGGYLYTLNGVTRNHLGAVRGAAGTATLAFDPNLNYYVWDNFIARHELLTGGNFTTVGGNFRRGFAVFKLPGSGPSSSLFATDNSQLNSTPLQKQFALYPNPVSSGTVTLQLGNAIAGKFSVIISGMDGKKVYQKSFETFTKNEVITISTLNLKNGTYIVNVIGAQTNWSNMLIISK</sequence>
<proteinExistence type="predicted"/>
<evidence type="ECO:0000313" key="4">
    <source>
        <dbReference type="Proteomes" id="UP000321533"/>
    </source>
</evidence>
<dbReference type="Proteomes" id="UP000321533">
    <property type="component" value="Chromosome"/>
</dbReference>
<evidence type="ECO:0000259" key="2">
    <source>
        <dbReference type="Pfam" id="PF18962"/>
    </source>
</evidence>
<reference evidence="3 4" key="1">
    <citation type="journal article" date="2016" name="Int. J. Syst. Evol. Microbiol.">
        <title>Panacibacter ginsenosidivorans gen. nov., sp. nov., with ginsenoside converting activity isolated from soil of a ginseng field.</title>
        <authorList>
            <person name="Siddiqi M.Z."/>
            <person name="Muhammad Shafi S."/>
            <person name="Choi K.D."/>
            <person name="Im W.T."/>
        </authorList>
    </citation>
    <scope>NUCLEOTIDE SEQUENCE [LARGE SCALE GENOMIC DNA]</scope>
    <source>
        <strain evidence="3 4">Gsoil1550</strain>
    </source>
</reference>
<evidence type="ECO:0000313" key="3">
    <source>
        <dbReference type="EMBL" id="QEC66863.1"/>
    </source>
</evidence>
<dbReference type="KEGG" id="pgin:FRZ67_05935"/>
<dbReference type="PANTHER" id="PTHR31778:SF2">
    <property type="entry name" value="BUD SITE SELECTION PROTEIN RAX2"/>
    <property type="match status" value="1"/>
</dbReference>
<name>A0A5B8V7G5_9BACT</name>
<dbReference type="PANTHER" id="PTHR31778">
    <property type="entry name" value="BUD SITE SELECTION PROTEIN RAX2"/>
    <property type="match status" value="1"/>
</dbReference>
<dbReference type="NCBIfam" id="TIGR04183">
    <property type="entry name" value="Por_Secre_tail"/>
    <property type="match status" value="1"/>
</dbReference>
<protein>
    <submittedName>
        <fullName evidence="3">T9SS type A sorting domain-containing protein</fullName>
    </submittedName>
</protein>
<organism evidence="3 4">
    <name type="scientific">Panacibacter ginsenosidivorans</name>
    <dbReference type="NCBI Taxonomy" id="1813871"/>
    <lineage>
        <taxon>Bacteria</taxon>
        <taxon>Pseudomonadati</taxon>
        <taxon>Bacteroidota</taxon>
        <taxon>Chitinophagia</taxon>
        <taxon>Chitinophagales</taxon>
        <taxon>Chitinophagaceae</taxon>
        <taxon>Panacibacter</taxon>
    </lineage>
</organism>
<dbReference type="EMBL" id="CP042435">
    <property type="protein sequence ID" value="QEC66863.1"/>
    <property type="molecule type" value="Genomic_DNA"/>
</dbReference>
<gene>
    <name evidence="3" type="ORF">FRZ67_05935</name>
</gene>
<accession>A0A5B8V7G5</accession>